<evidence type="ECO:0000313" key="1">
    <source>
        <dbReference type="EMBL" id="MFD1047175.1"/>
    </source>
</evidence>
<dbReference type="EMBL" id="JBHTIS010000961">
    <property type="protein sequence ID" value="MFD1047175.1"/>
    <property type="molecule type" value="Genomic_DNA"/>
</dbReference>
<evidence type="ECO:0000313" key="2">
    <source>
        <dbReference type="Proteomes" id="UP001597045"/>
    </source>
</evidence>
<protein>
    <submittedName>
        <fullName evidence="1">Uncharacterized protein</fullName>
    </submittedName>
</protein>
<gene>
    <name evidence="1" type="ORF">ACFQ1S_17285</name>
</gene>
<comment type="caution">
    <text evidence="1">The sequence shown here is derived from an EMBL/GenBank/DDBJ whole genome shotgun (WGS) entry which is preliminary data.</text>
</comment>
<sequence length="63" mass="6843">MSPSVPWPDALRVRQEVSPDAVIVVPGVMGSELIDAQSGRVLWGMRRLGWYAQAWTSGHGLAP</sequence>
<organism evidence="1 2">
    <name type="scientific">Kibdelosporangium lantanae</name>
    <dbReference type="NCBI Taxonomy" id="1497396"/>
    <lineage>
        <taxon>Bacteria</taxon>
        <taxon>Bacillati</taxon>
        <taxon>Actinomycetota</taxon>
        <taxon>Actinomycetes</taxon>
        <taxon>Pseudonocardiales</taxon>
        <taxon>Pseudonocardiaceae</taxon>
        <taxon>Kibdelosporangium</taxon>
    </lineage>
</organism>
<accession>A0ABW3M8Y9</accession>
<name>A0ABW3M8Y9_9PSEU</name>
<reference evidence="2" key="1">
    <citation type="journal article" date="2019" name="Int. J. Syst. Evol. Microbiol.">
        <title>The Global Catalogue of Microorganisms (GCM) 10K type strain sequencing project: providing services to taxonomists for standard genome sequencing and annotation.</title>
        <authorList>
            <consortium name="The Broad Institute Genomics Platform"/>
            <consortium name="The Broad Institute Genome Sequencing Center for Infectious Disease"/>
            <person name="Wu L."/>
            <person name="Ma J."/>
        </authorList>
    </citation>
    <scope>NUCLEOTIDE SEQUENCE [LARGE SCALE GENOMIC DNA]</scope>
    <source>
        <strain evidence="2">JCM 31486</strain>
    </source>
</reference>
<proteinExistence type="predicted"/>
<keyword evidence="2" id="KW-1185">Reference proteome</keyword>
<dbReference type="Proteomes" id="UP001597045">
    <property type="component" value="Unassembled WGS sequence"/>
</dbReference>
<feature type="non-terminal residue" evidence="1">
    <location>
        <position position="63"/>
    </location>
</feature>